<dbReference type="Proteomes" id="UP000651668">
    <property type="component" value="Unassembled WGS sequence"/>
</dbReference>
<protein>
    <submittedName>
        <fullName evidence="1">Uncharacterized protein</fullName>
    </submittedName>
</protein>
<evidence type="ECO:0000313" key="1">
    <source>
        <dbReference type="EMBL" id="GGC53875.1"/>
    </source>
</evidence>
<name>A0A916X971_9SPHI</name>
<proteinExistence type="predicted"/>
<sequence>MAPEQSVRALVQLELAQLVPELLEQELLEQELVRLELEQLVQAPPELELLALEPALQVLEQWVLVKQEPELQLMKEKEKLNRVKPLVQLELALWAPLELVPLVQQVQVQPAPLDRVQQLELQEQERFLRCNSKKENDNKGCDVVTPFFCLKH</sequence>
<reference evidence="1" key="1">
    <citation type="journal article" date="2014" name="Int. J. Syst. Evol. Microbiol.">
        <title>Complete genome sequence of Corynebacterium casei LMG S-19264T (=DSM 44701T), isolated from a smear-ripened cheese.</title>
        <authorList>
            <consortium name="US DOE Joint Genome Institute (JGI-PGF)"/>
            <person name="Walter F."/>
            <person name="Albersmeier A."/>
            <person name="Kalinowski J."/>
            <person name="Ruckert C."/>
        </authorList>
    </citation>
    <scope>NUCLEOTIDE SEQUENCE</scope>
    <source>
        <strain evidence="1">CGMCC 1.15343</strain>
    </source>
</reference>
<comment type="caution">
    <text evidence="1">The sequence shown here is derived from an EMBL/GenBank/DDBJ whole genome shotgun (WGS) entry which is preliminary data.</text>
</comment>
<dbReference type="AlphaFoldDB" id="A0A916X971"/>
<accession>A0A916X971</accession>
<dbReference type="EMBL" id="BMIL01000001">
    <property type="protein sequence ID" value="GGC53875.1"/>
    <property type="molecule type" value="Genomic_DNA"/>
</dbReference>
<organism evidence="1 2">
    <name type="scientific">Pedobacter quisquiliarum</name>
    <dbReference type="NCBI Taxonomy" id="1834438"/>
    <lineage>
        <taxon>Bacteria</taxon>
        <taxon>Pseudomonadati</taxon>
        <taxon>Bacteroidota</taxon>
        <taxon>Sphingobacteriia</taxon>
        <taxon>Sphingobacteriales</taxon>
        <taxon>Sphingobacteriaceae</taxon>
        <taxon>Pedobacter</taxon>
    </lineage>
</organism>
<gene>
    <name evidence="1" type="ORF">GCM10011387_04330</name>
</gene>
<evidence type="ECO:0000313" key="2">
    <source>
        <dbReference type="Proteomes" id="UP000651668"/>
    </source>
</evidence>
<keyword evidence="2" id="KW-1185">Reference proteome</keyword>
<reference evidence="1" key="2">
    <citation type="submission" date="2020-09" db="EMBL/GenBank/DDBJ databases">
        <authorList>
            <person name="Sun Q."/>
            <person name="Zhou Y."/>
        </authorList>
    </citation>
    <scope>NUCLEOTIDE SEQUENCE</scope>
    <source>
        <strain evidence="1">CGMCC 1.15343</strain>
    </source>
</reference>